<keyword evidence="9" id="KW-1185">Reference proteome</keyword>
<proteinExistence type="inferred from homology"/>
<evidence type="ECO:0000256" key="1">
    <source>
        <dbReference type="ARBA" id="ARBA00004123"/>
    </source>
</evidence>
<comment type="subcellular location">
    <subcellularLocation>
        <location evidence="1">Nucleus</location>
    </subcellularLocation>
</comment>
<dbReference type="GeneID" id="100378151"/>
<dbReference type="Gene3D" id="3.40.50.410">
    <property type="entry name" value="von Willebrand factor, type A domain"/>
    <property type="match status" value="1"/>
</dbReference>
<comment type="similarity">
    <text evidence="4">Belongs to the Integrator subunit 14 family.</text>
</comment>
<accession>A0ABM0LUW1</accession>
<dbReference type="PANTHER" id="PTHR13532">
    <property type="match status" value="1"/>
</dbReference>
<feature type="domain" description="VWFA" evidence="6">
    <location>
        <begin position="4"/>
        <end position="118"/>
    </location>
</feature>
<evidence type="ECO:0000313" key="9">
    <source>
        <dbReference type="Proteomes" id="UP000694865"/>
    </source>
</evidence>
<evidence type="ECO:0000256" key="5">
    <source>
        <dbReference type="SAM" id="MobiDB-lite"/>
    </source>
</evidence>
<dbReference type="InterPro" id="IPR046471">
    <property type="entry name" value="IntS14_C"/>
</dbReference>
<dbReference type="InterPro" id="IPR039841">
    <property type="entry name" value="INTS14"/>
</dbReference>
<dbReference type="Pfam" id="PF20504">
    <property type="entry name" value="IntS14_C"/>
    <property type="match status" value="1"/>
</dbReference>
<name>A0ABM0LUW1_SACKO</name>
<sequence>MPSIVLLDASLSMARPLPATEGSEEYQRRHLAQHGITTLLDYMAANSRLEFTALAAFSSLWELVVPFTRDYNQLKSSLLKLEVYDKTMMETALAGVSTIILDEWGSATPCQLILVTDGRVGIGAGSLKHMLDHYKPAKEQSLPIPFPFPCKIQVMLICSQAEALQSGTLNLFQKLIDINNGGGNVHFPEGGLSLKSVQQMFLKFAESAYAPFYGTLRCGHLKSDIQLAPAPERYYKKHDFKVVDKVMSPDLEICSFLDIGDVSSPPAISRHLVLPTSTKDSSSKDGEEEDTTEDGKIPSFCVLLHGSLKVENMVAIVQLGFLKMMYRFISDYEVHPYGEDDSKTPFPVRPLEKRSYAQNTVVWIKPSGLQADIQKVLRQARKLPDKQQAFYKELNRLRKAALSIGFLELLEGVASMLERECTLLPGTAHPDAALQLTHAAKLLRLSAERDILQNITPLQTNFTEND</sequence>
<keyword evidence="3" id="KW-0539">Nucleus</keyword>
<dbReference type="InterPro" id="IPR045814">
    <property type="entry name" value="IntS14_b-barrel"/>
</dbReference>
<protein>
    <recommendedName>
        <fullName evidence="2">Integrator complex subunit 14</fullName>
    </recommendedName>
</protein>
<organism evidence="9 10">
    <name type="scientific">Saccoglossus kowalevskii</name>
    <name type="common">Acorn worm</name>
    <dbReference type="NCBI Taxonomy" id="10224"/>
    <lineage>
        <taxon>Eukaryota</taxon>
        <taxon>Metazoa</taxon>
        <taxon>Hemichordata</taxon>
        <taxon>Enteropneusta</taxon>
        <taxon>Harrimaniidae</taxon>
        <taxon>Saccoglossus</taxon>
    </lineage>
</organism>
<dbReference type="InterPro" id="IPR002035">
    <property type="entry name" value="VWF_A"/>
</dbReference>
<dbReference type="PANTHER" id="PTHR13532:SF3">
    <property type="entry name" value="INTEGRATOR COMPLEX SUBUNIT 14"/>
    <property type="match status" value="1"/>
</dbReference>
<feature type="domain" description="Integrator complex subunit 14 beta-barrel" evidence="7">
    <location>
        <begin position="209"/>
        <end position="320"/>
    </location>
</feature>
<evidence type="ECO:0000256" key="3">
    <source>
        <dbReference type="ARBA" id="ARBA00023242"/>
    </source>
</evidence>
<reference evidence="10" key="1">
    <citation type="submission" date="2025-08" db="UniProtKB">
        <authorList>
            <consortium name="RefSeq"/>
        </authorList>
    </citation>
    <scope>IDENTIFICATION</scope>
    <source>
        <tissue evidence="10">Testes</tissue>
    </source>
</reference>
<evidence type="ECO:0000256" key="4">
    <source>
        <dbReference type="ARBA" id="ARBA00061449"/>
    </source>
</evidence>
<gene>
    <name evidence="10" type="primary">LOC100378151</name>
</gene>
<dbReference type="InterPro" id="IPR036465">
    <property type="entry name" value="vWFA_dom_sf"/>
</dbReference>
<evidence type="ECO:0000259" key="8">
    <source>
        <dbReference type="Pfam" id="PF20504"/>
    </source>
</evidence>
<feature type="domain" description="Integrator complex subunit 14 C-terminal" evidence="8">
    <location>
        <begin position="361"/>
        <end position="463"/>
    </location>
</feature>
<evidence type="ECO:0000313" key="10">
    <source>
        <dbReference type="RefSeq" id="XP_006811552.1"/>
    </source>
</evidence>
<evidence type="ECO:0000256" key="2">
    <source>
        <dbReference type="ARBA" id="ARBA00016816"/>
    </source>
</evidence>
<dbReference type="Pfam" id="PF19435">
    <property type="entry name" value="IntS14_b-barrel"/>
    <property type="match status" value="1"/>
</dbReference>
<evidence type="ECO:0000259" key="6">
    <source>
        <dbReference type="Pfam" id="PF13519"/>
    </source>
</evidence>
<dbReference type="Proteomes" id="UP000694865">
    <property type="component" value="Unplaced"/>
</dbReference>
<dbReference type="RefSeq" id="XP_006811552.1">
    <property type="nucleotide sequence ID" value="XM_006811489.1"/>
</dbReference>
<dbReference type="Pfam" id="PF13519">
    <property type="entry name" value="VWA_2"/>
    <property type="match status" value="1"/>
</dbReference>
<feature type="region of interest" description="Disordered" evidence="5">
    <location>
        <begin position="273"/>
        <end position="294"/>
    </location>
</feature>
<evidence type="ECO:0000259" key="7">
    <source>
        <dbReference type="Pfam" id="PF19435"/>
    </source>
</evidence>
<dbReference type="SUPFAM" id="SSF53300">
    <property type="entry name" value="vWA-like"/>
    <property type="match status" value="1"/>
</dbReference>